<sequence>MLTCISFLWSNQVQLITTHKKSNGTLLRIVTSDVMDIENIAGWSGQENWFYITLNGTYLSPSSVEYIEFEPPLMDIEITENNESIQLGYLFERPIEDFEIFHSAASRVILVQVWESLNDSLRSQVELSENNNNNRVFSLPKQESKGSPFYDSFIYARDKYGPEKYFVWYKNWYSTEDVPGDDNIAGNRGATIIKEDPKP</sequence>
<gene>
    <name evidence="1" type="ORF">METZ01_LOCUS149070</name>
</gene>
<dbReference type="AlphaFoldDB" id="A0A382A3Y7"/>
<protein>
    <submittedName>
        <fullName evidence="1">Uncharacterized protein</fullName>
    </submittedName>
</protein>
<proteinExistence type="predicted"/>
<organism evidence="1">
    <name type="scientific">marine metagenome</name>
    <dbReference type="NCBI Taxonomy" id="408172"/>
    <lineage>
        <taxon>unclassified sequences</taxon>
        <taxon>metagenomes</taxon>
        <taxon>ecological metagenomes</taxon>
    </lineage>
</organism>
<reference evidence="1" key="1">
    <citation type="submission" date="2018-05" db="EMBL/GenBank/DDBJ databases">
        <authorList>
            <person name="Lanie J.A."/>
            <person name="Ng W.-L."/>
            <person name="Kazmierczak K.M."/>
            <person name="Andrzejewski T.M."/>
            <person name="Davidsen T.M."/>
            <person name="Wayne K.J."/>
            <person name="Tettelin H."/>
            <person name="Glass J.I."/>
            <person name="Rusch D."/>
            <person name="Podicherti R."/>
            <person name="Tsui H.-C.T."/>
            <person name="Winkler M.E."/>
        </authorList>
    </citation>
    <scope>NUCLEOTIDE SEQUENCE</scope>
</reference>
<evidence type="ECO:0000313" key="1">
    <source>
        <dbReference type="EMBL" id="SVA96216.1"/>
    </source>
</evidence>
<feature type="non-terminal residue" evidence="1">
    <location>
        <position position="199"/>
    </location>
</feature>
<name>A0A382A3Y7_9ZZZZ</name>
<dbReference type="EMBL" id="UINC01023810">
    <property type="protein sequence ID" value="SVA96216.1"/>
    <property type="molecule type" value="Genomic_DNA"/>
</dbReference>
<accession>A0A382A3Y7</accession>